<organism evidence="3 4">
    <name type="scientific">Armillaria gallica</name>
    <name type="common">Bulbous honey fungus</name>
    <name type="synonym">Armillaria bulbosa</name>
    <dbReference type="NCBI Taxonomy" id="47427"/>
    <lineage>
        <taxon>Eukaryota</taxon>
        <taxon>Fungi</taxon>
        <taxon>Dikarya</taxon>
        <taxon>Basidiomycota</taxon>
        <taxon>Agaricomycotina</taxon>
        <taxon>Agaricomycetes</taxon>
        <taxon>Agaricomycetidae</taxon>
        <taxon>Agaricales</taxon>
        <taxon>Marasmiineae</taxon>
        <taxon>Physalacriaceae</taxon>
        <taxon>Armillaria</taxon>
    </lineage>
</organism>
<feature type="non-terminal residue" evidence="3">
    <location>
        <position position="174"/>
    </location>
</feature>
<evidence type="ECO:0000313" key="4">
    <source>
        <dbReference type="Proteomes" id="UP000217790"/>
    </source>
</evidence>
<gene>
    <name evidence="3" type="ORF">ARMGADRAFT_907190</name>
</gene>
<dbReference type="PANTHER" id="PTHR48104:SF30">
    <property type="entry name" value="METACASPASE-1"/>
    <property type="match status" value="1"/>
</dbReference>
<dbReference type="EMBL" id="KZ293711">
    <property type="protein sequence ID" value="PBK82917.1"/>
    <property type="molecule type" value="Genomic_DNA"/>
</dbReference>
<dbReference type="Gene3D" id="3.40.50.1460">
    <property type="match status" value="1"/>
</dbReference>
<dbReference type="GO" id="GO:0004197">
    <property type="term" value="F:cysteine-type endopeptidase activity"/>
    <property type="evidence" value="ECO:0007669"/>
    <property type="project" value="InterPro"/>
</dbReference>
<dbReference type="Proteomes" id="UP000217790">
    <property type="component" value="Unassembled WGS sequence"/>
</dbReference>
<protein>
    <recommendedName>
        <fullName evidence="2">Peptidase C14 caspase domain-containing protein</fullName>
    </recommendedName>
</protein>
<dbReference type="GO" id="GO:0006508">
    <property type="term" value="P:proteolysis"/>
    <property type="evidence" value="ECO:0007669"/>
    <property type="project" value="InterPro"/>
</dbReference>
<evidence type="ECO:0000259" key="2">
    <source>
        <dbReference type="Pfam" id="PF00656"/>
    </source>
</evidence>
<evidence type="ECO:0000256" key="1">
    <source>
        <dbReference type="ARBA" id="ARBA00009005"/>
    </source>
</evidence>
<dbReference type="OrthoDB" id="3223806at2759"/>
<dbReference type="InParanoid" id="A0A2H3D1M4"/>
<dbReference type="GO" id="GO:0005737">
    <property type="term" value="C:cytoplasm"/>
    <property type="evidence" value="ECO:0007669"/>
    <property type="project" value="TreeGrafter"/>
</dbReference>
<evidence type="ECO:0000313" key="3">
    <source>
        <dbReference type="EMBL" id="PBK82917.1"/>
    </source>
</evidence>
<dbReference type="AlphaFoldDB" id="A0A2H3D1M4"/>
<comment type="similarity">
    <text evidence="1">Belongs to the peptidase C14B family.</text>
</comment>
<dbReference type="InterPro" id="IPR050452">
    <property type="entry name" value="Metacaspase"/>
</dbReference>
<dbReference type="InterPro" id="IPR011600">
    <property type="entry name" value="Pept_C14_caspase"/>
</dbReference>
<dbReference type="STRING" id="47427.A0A2H3D1M4"/>
<feature type="domain" description="Peptidase C14 caspase" evidence="2">
    <location>
        <begin position="11"/>
        <end position="170"/>
    </location>
</feature>
<dbReference type="Pfam" id="PF00656">
    <property type="entry name" value="Peptidase_C14"/>
    <property type="match status" value="1"/>
</dbReference>
<proteinExistence type="inferred from homology"/>
<name>A0A2H3D1M4_ARMGA</name>
<dbReference type="PANTHER" id="PTHR48104">
    <property type="entry name" value="METACASPASE-4"/>
    <property type="match status" value="1"/>
</dbReference>
<accession>A0A2H3D1M4</accession>
<feature type="non-terminal residue" evidence="3">
    <location>
        <position position="1"/>
    </location>
</feature>
<sequence>SCPQVDASQFWAVLIGIDSYPSSPLSGCVNDANKIAQYLMEDLGVAEDYIQHLLSSEPKHTNIDCMAPTWANIIASLLRLSTDSRIKEGDNILIHFSGHGSKYFCSDYPPYKATSAGTGSIEVLCPIDRDVGHGGMVPDISNREINVILSEISCTKGHRITFILDCCHSSGLTR</sequence>
<reference evidence="4" key="1">
    <citation type="journal article" date="2017" name="Nat. Ecol. Evol.">
        <title>Genome expansion and lineage-specific genetic innovations in the forest pathogenic fungi Armillaria.</title>
        <authorList>
            <person name="Sipos G."/>
            <person name="Prasanna A.N."/>
            <person name="Walter M.C."/>
            <person name="O'Connor E."/>
            <person name="Balint B."/>
            <person name="Krizsan K."/>
            <person name="Kiss B."/>
            <person name="Hess J."/>
            <person name="Varga T."/>
            <person name="Slot J."/>
            <person name="Riley R."/>
            <person name="Boka B."/>
            <person name="Rigling D."/>
            <person name="Barry K."/>
            <person name="Lee J."/>
            <person name="Mihaltcheva S."/>
            <person name="LaButti K."/>
            <person name="Lipzen A."/>
            <person name="Waldron R."/>
            <person name="Moloney N.M."/>
            <person name="Sperisen C."/>
            <person name="Kredics L."/>
            <person name="Vagvoelgyi C."/>
            <person name="Patrignani A."/>
            <person name="Fitzpatrick D."/>
            <person name="Nagy I."/>
            <person name="Doyle S."/>
            <person name="Anderson J.B."/>
            <person name="Grigoriev I.V."/>
            <person name="Gueldener U."/>
            <person name="Muensterkoetter M."/>
            <person name="Nagy L.G."/>
        </authorList>
    </citation>
    <scope>NUCLEOTIDE SEQUENCE [LARGE SCALE GENOMIC DNA]</scope>
    <source>
        <strain evidence="4">Ar21-2</strain>
    </source>
</reference>
<keyword evidence="4" id="KW-1185">Reference proteome</keyword>